<keyword evidence="9 12" id="KW-0482">Metalloprotease</keyword>
<keyword evidence="7 11" id="KW-0862">Zinc</keyword>
<organism evidence="18 19">
    <name type="scientific">Quercus lobata</name>
    <name type="common">Valley oak</name>
    <dbReference type="NCBI Taxonomy" id="97700"/>
    <lineage>
        <taxon>Eukaryota</taxon>
        <taxon>Viridiplantae</taxon>
        <taxon>Streptophyta</taxon>
        <taxon>Embryophyta</taxon>
        <taxon>Tracheophyta</taxon>
        <taxon>Spermatophyta</taxon>
        <taxon>Magnoliopsida</taxon>
        <taxon>eudicotyledons</taxon>
        <taxon>Gunneridae</taxon>
        <taxon>Pentapetalae</taxon>
        <taxon>rosids</taxon>
        <taxon>fabids</taxon>
        <taxon>Fagales</taxon>
        <taxon>Fagaceae</taxon>
        <taxon>Quercus</taxon>
    </lineage>
</organism>
<dbReference type="AlphaFoldDB" id="A0A7N2L5X1"/>
<dbReference type="FunFam" id="2.60.40.1730:FF:000002">
    <property type="entry name" value="Aminopeptidase"/>
    <property type="match status" value="1"/>
</dbReference>
<feature type="binding site" evidence="11">
    <location>
        <position position="447"/>
    </location>
    <ligand>
        <name>Zn(2+)</name>
        <dbReference type="ChEBI" id="CHEBI:29105"/>
        <note>catalytic</note>
    </ligand>
</feature>
<dbReference type="Gene3D" id="1.25.50.20">
    <property type="match status" value="2"/>
</dbReference>
<dbReference type="GO" id="GO:0008270">
    <property type="term" value="F:zinc ion binding"/>
    <property type="evidence" value="ECO:0007669"/>
    <property type="project" value="UniProtKB-UniRule"/>
</dbReference>
<evidence type="ECO:0000313" key="18">
    <source>
        <dbReference type="EnsemblPlants" id="QL03p027402:mrna"/>
    </source>
</evidence>
<sequence>MAFLLPFLPFAAAAIGIIIGAKNDRKQERRREEENARRIREEENARRIIEENARRIREEEENARRIREEEDEKRRREEEENQRRRREEEEDARRIKEEEEDERRRREEEDARRRKEEEDAKEKFESHKKKMEQLKGQPRLPKSSVPKRYDIWLKPDLSTCKFDGSVAIELNIIVDTSFIILNAVELSIDATSISFTHPATANSSNSNQVLKPLYVDVVEEDEILVLDFADTLPIGIGLLTIDFKGILNSKMKGFYTSTYEHNGEKKNMAVTQFEPADARRCFPCWDEPAFKAMFKITLDVPSQLVTLSNMPIIEEKVDGDLKTVSYQESPIMSTYLVAIVVGLFDYVEHLTSDGIKVRVYCQVGKVNQGKFALEVAVRTLELYKEYFAMPYFLPKLDMVAILDFAFGAMGNYGLVTICERNLIYDNQHSAAANKQRVVITVAQELAHQWFGNLVTMEWWTYLWLNEGFATWVSYLAANHLFPEWEVWTQFLIDCTEELRLDGLAESHPIEVEINHAREIDEIFFDAMSDKKGASVIRMLQSYLGAECFQRSLASYIKKFACSNAKTEDLWVALEEGSSESVNQLMNSWTKQKGYPVVSVKVKDEKLVFEQSQFLASGSLGDGPWIVPITLCCGSYDVHKNFLLQTKSETLDMKELRSDGSNLASSWVKLNVNQTGFYRVKYDEDLAAKLRYAIENKYLSATDRFGILDDSFALCMARQKSLNSLLILMGAYSGELEYTISYKVERIAADANPELLECIKQFFISLFLRSAMKLGWEPKKGESHLDALLRGEAAYVAVMRRVSSSNRFGFENLLRVYRETDLSQEKTRVLSSLASSPDPSIILEAVNFLLSSEVCTQDAVLGLAVSREGRETAWTWLKDNWEHISKTWGSGYLITRFVSSIVSVFASFEKAKEIKEFFANRTESKFARTLKQSIEQVHINANWVQSVQNE</sequence>
<dbReference type="Gramene" id="QL03p027402:mrna">
    <property type="protein sequence ID" value="QL03p027402:mrna"/>
    <property type="gene ID" value="QL03p027402"/>
</dbReference>
<dbReference type="InParanoid" id="A0A7N2L5X1"/>
<dbReference type="EnsemblPlants" id="QL03p027402:mrna">
    <property type="protein sequence ID" value="QL03p027402:mrna"/>
    <property type="gene ID" value="QL03p027402"/>
</dbReference>
<dbReference type="OMA" id="HIVTHEL"/>
<evidence type="ECO:0000256" key="11">
    <source>
        <dbReference type="PIRSR" id="PIRSR634016-3"/>
    </source>
</evidence>
<dbReference type="InterPro" id="IPR001930">
    <property type="entry name" value="Peptidase_M1"/>
</dbReference>
<proteinExistence type="inferred from homology"/>
<dbReference type="InterPro" id="IPR050344">
    <property type="entry name" value="Peptidase_M1_aminopeptidases"/>
</dbReference>
<evidence type="ECO:0000259" key="15">
    <source>
        <dbReference type="Pfam" id="PF01433"/>
    </source>
</evidence>
<feature type="signal peptide" evidence="14">
    <location>
        <begin position="1"/>
        <end position="20"/>
    </location>
</feature>
<dbReference type="GO" id="GO:0016020">
    <property type="term" value="C:membrane"/>
    <property type="evidence" value="ECO:0007669"/>
    <property type="project" value="TreeGrafter"/>
</dbReference>
<evidence type="ECO:0000256" key="6">
    <source>
        <dbReference type="ARBA" id="ARBA00022801"/>
    </source>
</evidence>
<comment type="cofactor">
    <cofactor evidence="11 12">
        <name>Zn(2+)</name>
        <dbReference type="ChEBI" id="CHEBI:29105"/>
    </cofactor>
    <text evidence="11 12">Binds 1 zinc ion per subunit.</text>
</comment>
<reference evidence="18" key="2">
    <citation type="submission" date="2021-01" db="UniProtKB">
        <authorList>
            <consortium name="EnsemblPlants"/>
        </authorList>
    </citation>
    <scope>IDENTIFICATION</scope>
</reference>
<dbReference type="Pfam" id="PF01433">
    <property type="entry name" value="Peptidase_M1"/>
    <property type="match status" value="1"/>
</dbReference>
<reference evidence="18 19" key="1">
    <citation type="journal article" date="2016" name="G3 (Bethesda)">
        <title>First Draft Assembly and Annotation of the Genome of a California Endemic Oak Quercus lobata Nee (Fagaceae).</title>
        <authorList>
            <person name="Sork V.L."/>
            <person name="Fitz-Gibbon S.T."/>
            <person name="Puiu D."/>
            <person name="Crepeau M."/>
            <person name="Gugger P.F."/>
            <person name="Sherman R."/>
            <person name="Stevens K."/>
            <person name="Langley C.H."/>
            <person name="Pellegrini M."/>
            <person name="Salzberg S.L."/>
        </authorList>
    </citation>
    <scope>NUCLEOTIDE SEQUENCE [LARGE SCALE GENOMIC DNA]</scope>
    <source>
        <strain evidence="18 19">cv. SW786</strain>
    </source>
</reference>
<keyword evidence="6 12" id="KW-0378">Hydrolase</keyword>
<dbReference type="InterPro" id="IPR024571">
    <property type="entry name" value="ERAP1-like_C_dom"/>
</dbReference>
<dbReference type="GO" id="GO:0043171">
    <property type="term" value="P:peptide catabolic process"/>
    <property type="evidence" value="ECO:0007669"/>
    <property type="project" value="TreeGrafter"/>
</dbReference>
<dbReference type="GO" id="GO:0070006">
    <property type="term" value="F:metalloaminopeptidase activity"/>
    <property type="evidence" value="ECO:0007669"/>
    <property type="project" value="TreeGrafter"/>
</dbReference>
<keyword evidence="8" id="KW-0492">Microsome</keyword>
<dbReference type="EMBL" id="LRBV02000003">
    <property type="status" value="NOT_ANNOTATED_CDS"/>
    <property type="molecule type" value="Genomic_DNA"/>
</dbReference>
<evidence type="ECO:0000256" key="9">
    <source>
        <dbReference type="ARBA" id="ARBA00023049"/>
    </source>
</evidence>
<evidence type="ECO:0000256" key="4">
    <source>
        <dbReference type="ARBA" id="ARBA00022670"/>
    </source>
</evidence>
<dbReference type="Pfam" id="PF11838">
    <property type="entry name" value="ERAP1_C"/>
    <property type="match status" value="1"/>
</dbReference>
<keyword evidence="8" id="KW-0256">Endoplasmic reticulum</keyword>
<dbReference type="GO" id="GO:0042277">
    <property type="term" value="F:peptide binding"/>
    <property type="evidence" value="ECO:0007669"/>
    <property type="project" value="TreeGrafter"/>
</dbReference>
<dbReference type="InterPro" id="IPR042097">
    <property type="entry name" value="Aminopeptidase_N-like_N_sf"/>
</dbReference>
<dbReference type="CDD" id="cd09601">
    <property type="entry name" value="M1_APN-Q_like"/>
    <property type="match status" value="1"/>
</dbReference>
<dbReference type="InterPro" id="IPR014782">
    <property type="entry name" value="Peptidase_M1_dom"/>
</dbReference>
<evidence type="ECO:0000259" key="16">
    <source>
        <dbReference type="Pfam" id="PF11838"/>
    </source>
</evidence>
<evidence type="ECO:0000256" key="1">
    <source>
        <dbReference type="ARBA" id="ARBA00004174"/>
    </source>
</evidence>
<evidence type="ECO:0000313" key="19">
    <source>
        <dbReference type="Proteomes" id="UP000594261"/>
    </source>
</evidence>
<dbReference type="FunFam" id="1.10.390.10:FF:000001">
    <property type="entry name" value="Aminopeptidase"/>
    <property type="match status" value="1"/>
</dbReference>
<evidence type="ECO:0000256" key="14">
    <source>
        <dbReference type="SAM" id="SignalP"/>
    </source>
</evidence>
<name>A0A7N2L5X1_QUELO</name>
<evidence type="ECO:0000259" key="17">
    <source>
        <dbReference type="Pfam" id="PF17900"/>
    </source>
</evidence>
<dbReference type="GO" id="GO:0005737">
    <property type="term" value="C:cytoplasm"/>
    <property type="evidence" value="ECO:0007669"/>
    <property type="project" value="TreeGrafter"/>
</dbReference>
<evidence type="ECO:0000256" key="8">
    <source>
        <dbReference type="ARBA" id="ARBA00022848"/>
    </source>
</evidence>
<dbReference type="EC" id="3.4.11.-" evidence="12"/>
<feature type="binding site" evidence="11">
    <location>
        <position position="466"/>
    </location>
    <ligand>
        <name>Zn(2+)</name>
        <dbReference type="ChEBI" id="CHEBI:29105"/>
        <note>catalytic</note>
    </ligand>
</feature>
<evidence type="ECO:0000256" key="5">
    <source>
        <dbReference type="ARBA" id="ARBA00022723"/>
    </source>
</evidence>
<keyword evidence="14" id="KW-0732">Signal</keyword>
<comment type="subcellular location">
    <subcellularLocation>
        <location evidence="1">Microsome membrane</location>
        <topology evidence="1">Peripheral membrane protein</topology>
    </subcellularLocation>
</comment>
<dbReference type="GO" id="GO:0006508">
    <property type="term" value="P:proteolysis"/>
    <property type="evidence" value="ECO:0007669"/>
    <property type="project" value="UniProtKB-KW"/>
</dbReference>
<feature type="region of interest" description="Disordered" evidence="13">
    <location>
        <begin position="24"/>
        <end position="45"/>
    </location>
</feature>
<dbReference type="PANTHER" id="PTHR11533:SF174">
    <property type="entry name" value="PUROMYCIN-SENSITIVE AMINOPEPTIDASE-RELATED"/>
    <property type="match status" value="1"/>
</dbReference>
<dbReference type="GO" id="GO:0005615">
    <property type="term" value="C:extracellular space"/>
    <property type="evidence" value="ECO:0007669"/>
    <property type="project" value="TreeGrafter"/>
</dbReference>
<dbReference type="InterPro" id="IPR027268">
    <property type="entry name" value="Peptidase_M4/M1_CTD_sf"/>
</dbReference>
<dbReference type="SUPFAM" id="SSF55486">
    <property type="entry name" value="Metalloproteases ('zincins'), catalytic domain"/>
    <property type="match status" value="1"/>
</dbReference>
<evidence type="ECO:0000256" key="12">
    <source>
        <dbReference type="RuleBase" id="RU364040"/>
    </source>
</evidence>
<keyword evidence="19" id="KW-1185">Reference proteome</keyword>
<evidence type="ECO:0000256" key="13">
    <source>
        <dbReference type="SAM" id="MobiDB-lite"/>
    </source>
</evidence>
<comment type="similarity">
    <text evidence="2 12">Belongs to the peptidase M1 family.</text>
</comment>
<dbReference type="PRINTS" id="PR00756">
    <property type="entry name" value="ALADIPTASE"/>
</dbReference>
<protein>
    <recommendedName>
        <fullName evidence="12">Aminopeptidase</fullName>
        <ecNumber evidence="12">3.4.11.-</ecNumber>
    </recommendedName>
</protein>
<evidence type="ECO:0000256" key="2">
    <source>
        <dbReference type="ARBA" id="ARBA00010136"/>
    </source>
</evidence>
<dbReference type="Gene3D" id="2.60.40.1730">
    <property type="entry name" value="tricorn interacting facor f3 domain"/>
    <property type="match status" value="1"/>
</dbReference>
<evidence type="ECO:0000256" key="10">
    <source>
        <dbReference type="PIRSR" id="PIRSR634016-1"/>
    </source>
</evidence>
<evidence type="ECO:0000256" key="3">
    <source>
        <dbReference type="ARBA" id="ARBA00022438"/>
    </source>
</evidence>
<dbReference type="FunFam" id="2.60.40.1910:FF:000007">
    <property type="entry name" value="Aminopeptidase"/>
    <property type="match status" value="1"/>
</dbReference>
<feature type="domain" description="Aminopeptidase N-like N-terminal" evidence="17">
    <location>
        <begin position="145"/>
        <end position="336"/>
    </location>
</feature>
<dbReference type="SUPFAM" id="SSF63737">
    <property type="entry name" value="Leukotriene A4 hydrolase N-terminal domain"/>
    <property type="match status" value="1"/>
</dbReference>
<dbReference type="Gene3D" id="1.10.390.10">
    <property type="entry name" value="Neutral Protease Domain 2"/>
    <property type="match status" value="1"/>
</dbReference>
<feature type="active site" description="Proton acceptor" evidence="10">
    <location>
        <position position="444"/>
    </location>
</feature>
<dbReference type="Pfam" id="PF17900">
    <property type="entry name" value="Peptidase_M1_N"/>
    <property type="match status" value="1"/>
</dbReference>
<feature type="domain" description="ERAP1-like C-terminal" evidence="16">
    <location>
        <begin position="794"/>
        <end position="937"/>
    </location>
</feature>
<feature type="domain" description="Peptidase M1 membrane alanine aminopeptidase" evidence="15">
    <location>
        <begin position="371"/>
        <end position="588"/>
    </location>
</feature>
<accession>A0A7N2L5X1</accession>
<feature type="region of interest" description="Disordered" evidence="13">
    <location>
        <begin position="59"/>
        <end position="140"/>
    </location>
</feature>
<dbReference type="InterPro" id="IPR034016">
    <property type="entry name" value="M1_APN-typ"/>
</dbReference>
<keyword evidence="4 12" id="KW-0645">Protease</keyword>
<evidence type="ECO:0000256" key="7">
    <source>
        <dbReference type="ARBA" id="ARBA00022833"/>
    </source>
</evidence>
<keyword evidence="5 11" id="KW-0479">Metal-binding</keyword>
<dbReference type="InterPro" id="IPR045357">
    <property type="entry name" value="Aminopeptidase_N-like_N"/>
</dbReference>
<keyword evidence="3 12" id="KW-0031">Aminopeptidase</keyword>
<dbReference type="Gene3D" id="2.60.40.1910">
    <property type="match status" value="1"/>
</dbReference>
<feature type="chain" id="PRO_5029601821" description="Aminopeptidase" evidence="14">
    <location>
        <begin position="21"/>
        <end position="949"/>
    </location>
</feature>
<feature type="compositionally biased region" description="Basic and acidic residues" evidence="13">
    <location>
        <begin position="59"/>
        <end position="125"/>
    </location>
</feature>
<dbReference type="Proteomes" id="UP000594261">
    <property type="component" value="Chromosome 3"/>
</dbReference>
<dbReference type="PANTHER" id="PTHR11533">
    <property type="entry name" value="PROTEASE M1 ZINC METALLOPROTEASE"/>
    <property type="match status" value="1"/>
</dbReference>